<dbReference type="EMBL" id="BAAAIE010000611">
    <property type="protein sequence ID" value="GAA1076118.1"/>
    <property type="molecule type" value="Genomic_DNA"/>
</dbReference>
<name>A0ABN1TD76_9ACTN</name>
<comment type="caution">
    <text evidence="2">The sequence shown here is derived from an EMBL/GenBank/DDBJ whole genome shotgun (WGS) entry which is preliminary data.</text>
</comment>
<feature type="region of interest" description="Disordered" evidence="1">
    <location>
        <begin position="37"/>
        <end position="71"/>
    </location>
</feature>
<proteinExistence type="predicted"/>
<protein>
    <submittedName>
        <fullName evidence="2">Uncharacterized protein</fullName>
    </submittedName>
</protein>
<evidence type="ECO:0000313" key="2">
    <source>
        <dbReference type="EMBL" id="GAA1076118.1"/>
    </source>
</evidence>
<reference evidence="2 3" key="1">
    <citation type="journal article" date="2019" name="Int. J. Syst. Evol. Microbiol.">
        <title>The Global Catalogue of Microorganisms (GCM) 10K type strain sequencing project: providing services to taxonomists for standard genome sequencing and annotation.</title>
        <authorList>
            <consortium name="The Broad Institute Genomics Platform"/>
            <consortium name="The Broad Institute Genome Sequencing Center for Infectious Disease"/>
            <person name="Wu L."/>
            <person name="Ma J."/>
        </authorList>
    </citation>
    <scope>NUCLEOTIDE SEQUENCE [LARGE SCALE GENOMIC DNA]</scope>
    <source>
        <strain evidence="2 3">JCM 11445</strain>
    </source>
</reference>
<sequence>MLSAVRLTVLAMITENLAEAPCKLCGSPVYLADGMTPRRMAAPPQPTKIRRCSNAECRSNRSGPKRITETP</sequence>
<dbReference type="Proteomes" id="UP001500033">
    <property type="component" value="Unassembled WGS sequence"/>
</dbReference>
<accession>A0ABN1TD76</accession>
<evidence type="ECO:0000256" key="1">
    <source>
        <dbReference type="SAM" id="MobiDB-lite"/>
    </source>
</evidence>
<organism evidence="2 3">
    <name type="scientific">Streptomyces rhizosphaericus</name>
    <dbReference type="NCBI Taxonomy" id="114699"/>
    <lineage>
        <taxon>Bacteria</taxon>
        <taxon>Bacillati</taxon>
        <taxon>Actinomycetota</taxon>
        <taxon>Actinomycetes</taxon>
        <taxon>Kitasatosporales</taxon>
        <taxon>Streptomycetaceae</taxon>
        <taxon>Streptomyces</taxon>
        <taxon>Streptomyces violaceusniger group</taxon>
    </lineage>
</organism>
<keyword evidence="3" id="KW-1185">Reference proteome</keyword>
<gene>
    <name evidence="2" type="ORF">GCM10009576_099460</name>
</gene>
<evidence type="ECO:0000313" key="3">
    <source>
        <dbReference type="Proteomes" id="UP001500033"/>
    </source>
</evidence>